<dbReference type="EMBL" id="CAJOBD010010235">
    <property type="protein sequence ID" value="CAF4149541.1"/>
    <property type="molecule type" value="Genomic_DNA"/>
</dbReference>
<accession>A0A819XZE5</accession>
<dbReference type="Proteomes" id="UP000663836">
    <property type="component" value="Unassembled WGS sequence"/>
</dbReference>
<organism evidence="1 2">
    <name type="scientific">Rotaria sordida</name>
    <dbReference type="NCBI Taxonomy" id="392033"/>
    <lineage>
        <taxon>Eukaryota</taxon>
        <taxon>Metazoa</taxon>
        <taxon>Spiralia</taxon>
        <taxon>Gnathifera</taxon>
        <taxon>Rotifera</taxon>
        <taxon>Eurotatoria</taxon>
        <taxon>Bdelloidea</taxon>
        <taxon>Philodinida</taxon>
        <taxon>Philodinidae</taxon>
        <taxon>Rotaria</taxon>
    </lineage>
</organism>
<dbReference type="AlphaFoldDB" id="A0A819XZE5"/>
<evidence type="ECO:0000313" key="2">
    <source>
        <dbReference type="Proteomes" id="UP000663836"/>
    </source>
</evidence>
<evidence type="ECO:0000313" key="1">
    <source>
        <dbReference type="EMBL" id="CAF4149541.1"/>
    </source>
</evidence>
<reference evidence="1" key="1">
    <citation type="submission" date="2021-02" db="EMBL/GenBank/DDBJ databases">
        <authorList>
            <person name="Nowell W R."/>
        </authorList>
    </citation>
    <scope>NUCLEOTIDE SEQUENCE</scope>
</reference>
<proteinExistence type="predicted"/>
<protein>
    <submittedName>
        <fullName evidence="1">Uncharacterized protein</fullName>
    </submittedName>
</protein>
<sequence length="230" mass="26880">MFRMGALFIEMGELDKAREIYSSLLLGGVAKDDFYTQAHLHNRLAFIFKQTTTNYSQHIEGVPDSGDREYESCTCSDQIFLVTYKGFNPVIDQWQLLDWKRIKLWKPPISCGNLEMIQHIRFSQNNSLHVGLIINHFETYRFELRNYLTMECLQTIDFQESNQIDTPVPISLSTGEWLFTATMITFISKNVIARLPIDYDDDVKNAIQFERDCLIIKTTDGKLKFHDYHD</sequence>
<comment type="caution">
    <text evidence="1">The sequence shown here is derived from an EMBL/GenBank/DDBJ whole genome shotgun (WGS) entry which is preliminary data.</text>
</comment>
<name>A0A819XZE5_9BILA</name>
<gene>
    <name evidence="1" type="ORF">JBS370_LOCUS33915</name>
</gene>